<evidence type="ECO:0000256" key="10">
    <source>
        <dbReference type="ARBA" id="ARBA00023004"/>
    </source>
</evidence>
<keyword evidence="12" id="KW-0472">Membrane</keyword>
<dbReference type="GO" id="GO:0005789">
    <property type="term" value="C:endoplasmic reticulum membrane"/>
    <property type="evidence" value="ECO:0007669"/>
    <property type="project" value="UniProtKB-SubCell"/>
</dbReference>
<comment type="caution">
    <text evidence="14">The sequence shown here is derived from an EMBL/GenBank/DDBJ whole genome shotgun (WGS) entry which is preliminary data.</text>
</comment>
<keyword evidence="8" id="KW-0492">Microsome</keyword>
<proteinExistence type="inferred from homology"/>
<feature type="signal peptide" evidence="13">
    <location>
        <begin position="1"/>
        <end position="18"/>
    </location>
</feature>
<reference evidence="14 15" key="1">
    <citation type="journal article" date="2020" name="Cell">
        <title>Large-Scale Comparative Analyses of Tick Genomes Elucidate Their Genetic Diversity and Vector Capacities.</title>
        <authorList>
            <consortium name="Tick Genome and Microbiome Consortium (TIGMIC)"/>
            <person name="Jia N."/>
            <person name="Wang J."/>
            <person name="Shi W."/>
            <person name="Du L."/>
            <person name="Sun Y."/>
            <person name="Zhan W."/>
            <person name="Jiang J.F."/>
            <person name="Wang Q."/>
            <person name="Zhang B."/>
            <person name="Ji P."/>
            <person name="Bell-Sakyi L."/>
            <person name="Cui X.M."/>
            <person name="Yuan T.T."/>
            <person name="Jiang B.G."/>
            <person name="Yang W.F."/>
            <person name="Lam T.T."/>
            <person name="Chang Q.C."/>
            <person name="Ding S.J."/>
            <person name="Wang X.J."/>
            <person name="Zhu J.G."/>
            <person name="Ruan X.D."/>
            <person name="Zhao L."/>
            <person name="Wei J.T."/>
            <person name="Ye R.Z."/>
            <person name="Que T.C."/>
            <person name="Du C.H."/>
            <person name="Zhou Y.H."/>
            <person name="Cheng J.X."/>
            <person name="Dai P.F."/>
            <person name="Guo W.B."/>
            <person name="Han X.H."/>
            <person name="Huang E.J."/>
            <person name="Li L.F."/>
            <person name="Wei W."/>
            <person name="Gao Y.C."/>
            <person name="Liu J.Z."/>
            <person name="Shao H.Z."/>
            <person name="Wang X."/>
            <person name="Wang C.C."/>
            <person name="Yang T.C."/>
            <person name="Huo Q.B."/>
            <person name="Li W."/>
            <person name="Chen H.Y."/>
            <person name="Chen S.E."/>
            <person name="Zhou L.G."/>
            <person name="Ni X.B."/>
            <person name="Tian J.H."/>
            <person name="Sheng Y."/>
            <person name="Liu T."/>
            <person name="Pan Y.S."/>
            <person name="Xia L.Y."/>
            <person name="Li J."/>
            <person name="Zhao F."/>
            <person name="Cao W.C."/>
        </authorList>
    </citation>
    <scope>NUCLEOTIDE SEQUENCE [LARGE SCALE GENOMIC DNA]</scope>
    <source>
        <strain evidence="14">HaeL-2018</strain>
    </source>
</reference>
<keyword evidence="10" id="KW-0408">Iron</keyword>
<evidence type="ECO:0000256" key="8">
    <source>
        <dbReference type="ARBA" id="ARBA00022848"/>
    </source>
</evidence>
<dbReference type="OrthoDB" id="6487574at2759"/>
<evidence type="ECO:0000256" key="2">
    <source>
        <dbReference type="ARBA" id="ARBA00004174"/>
    </source>
</evidence>
<organism evidence="14 15">
    <name type="scientific">Haemaphysalis longicornis</name>
    <name type="common">Bush tick</name>
    <dbReference type="NCBI Taxonomy" id="44386"/>
    <lineage>
        <taxon>Eukaryota</taxon>
        <taxon>Metazoa</taxon>
        <taxon>Ecdysozoa</taxon>
        <taxon>Arthropoda</taxon>
        <taxon>Chelicerata</taxon>
        <taxon>Arachnida</taxon>
        <taxon>Acari</taxon>
        <taxon>Parasitiformes</taxon>
        <taxon>Ixodida</taxon>
        <taxon>Ixodoidea</taxon>
        <taxon>Ixodidae</taxon>
        <taxon>Haemaphysalinae</taxon>
        <taxon>Haemaphysalis</taxon>
    </lineage>
</organism>
<evidence type="ECO:0000256" key="7">
    <source>
        <dbReference type="ARBA" id="ARBA00022824"/>
    </source>
</evidence>
<dbReference type="InterPro" id="IPR002401">
    <property type="entry name" value="Cyt_P450_E_grp-I"/>
</dbReference>
<keyword evidence="7" id="KW-0256">Endoplasmic reticulum</keyword>
<gene>
    <name evidence="14" type="ORF">HPB48_011695</name>
</gene>
<evidence type="ECO:0000313" key="15">
    <source>
        <dbReference type="Proteomes" id="UP000821853"/>
    </source>
</evidence>
<dbReference type="PANTHER" id="PTHR24292:SF54">
    <property type="entry name" value="CYP9F3-RELATED"/>
    <property type="match status" value="1"/>
</dbReference>
<keyword evidence="11" id="KW-0503">Monooxygenase</keyword>
<keyword evidence="15" id="KW-1185">Reference proteome</keyword>
<dbReference type="EMBL" id="JABSTR010000008">
    <property type="protein sequence ID" value="KAH9377108.1"/>
    <property type="molecule type" value="Genomic_DNA"/>
</dbReference>
<comment type="cofactor">
    <cofactor evidence="1">
        <name>heme</name>
        <dbReference type="ChEBI" id="CHEBI:30413"/>
    </cofactor>
</comment>
<sequence>MLHAILLVLLSVVLLVVGSYQGLIPSLVVGDPDVLRDVFVKDFKSFVNKSVHDDALQMYMESKMQQNGKGGQALSESAINDIAAQCMCLFIAGSDSIALTVTCAAYQLALHPEIQEEVIKEVDGAEEPTYDALRSMVLLDAVVSETLRLYSPTSV</sequence>
<dbReference type="Proteomes" id="UP000821853">
    <property type="component" value="Unassembled WGS sequence"/>
</dbReference>
<comment type="similarity">
    <text evidence="4">Belongs to the cytochrome P450 family.</text>
</comment>
<dbReference type="InterPro" id="IPR036396">
    <property type="entry name" value="Cyt_P450_sf"/>
</dbReference>
<keyword evidence="9" id="KW-0560">Oxidoreductase</keyword>
<dbReference type="PRINTS" id="PR00463">
    <property type="entry name" value="EP450I"/>
</dbReference>
<keyword evidence="5" id="KW-0349">Heme</keyword>
<keyword evidence="6" id="KW-0479">Metal-binding</keyword>
<comment type="subcellular location">
    <subcellularLocation>
        <location evidence="3">Endoplasmic reticulum membrane</location>
        <topology evidence="3">Peripheral membrane protein</topology>
    </subcellularLocation>
    <subcellularLocation>
        <location evidence="2">Microsome membrane</location>
        <topology evidence="2">Peripheral membrane protein</topology>
    </subcellularLocation>
</comment>
<dbReference type="VEuPathDB" id="VectorBase:HLOH_053351"/>
<evidence type="ECO:0008006" key="16">
    <source>
        <dbReference type="Google" id="ProtNLM"/>
    </source>
</evidence>
<evidence type="ECO:0000256" key="5">
    <source>
        <dbReference type="ARBA" id="ARBA00022617"/>
    </source>
</evidence>
<evidence type="ECO:0000256" key="3">
    <source>
        <dbReference type="ARBA" id="ARBA00004406"/>
    </source>
</evidence>
<keyword evidence="13" id="KW-0732">Signal</keyword>
<feature type="chain" id="PRO_5039890352" description="Cytochrome P450" evidence="13">
    <location>
        <begin position="19"/>
        <end position="155"/>
    </location>
</feature>
<dbReference type="Pfam" id="PF00067">
    <property type="entry name" value="p450"/>
    <property type="match status" value="1"/>
</dbReference>
<dbReference type="InterPro" id="IPR001128">
    <property type="entry name" value="Cyt_P450"/>
</dbReference>
<accession>A0A9J6GS70</accession>
<evidence type="ECO:0000256" key="1">
    <source>
        <dbReference type="ARBA" id="ARBA00001971"/>
    </source>
</evidence>
<evidence type="ECO:0000256" key="6">
    <source>
        <dbReference type="ARBA" id="ARBA00022723"/>
    </source>
</evidence>
<protein>
    <recommendedName>
        <fullName evidence="16">Cytochrome P450</fullName>
    </recommendedName>
</protein>
<evidence type="ECO:0000256" key="4">
    <source>
        <dbReference type="ARBA" id="ARBA00010617"/>
    </source>
</evidence>
<name>A0A9J6GS70_HAELO</name>
<evidence type="ECO:0000256" key="12">
    <source>
        <dbReference type="ARBA" id="ARBA00023136"/>
    </source>
</evidence>
<dbReference type="GO" id="GO:0020037">
    <property type="term" value="F:heme binding"/>
    <property type="evidence" value="ECO:0007669"/>
    <property type="project" value="InterPro"/>
</dbReference>
<dbReference type="Gene3D" id="1.10.630.10">
    <property type="entry name" value="Cytochrome P450"/>
    <property type="match status" value="1"/>
</dbReference>
<evidence type="ECO:0000256" key="9">
    <source>
        <dbReference type="ARBA" id="ARBA00023002"/>
    </source>
</evidence>
<dbReference type="GO" id="GO:0004497">
    <property type="term" value="F:monooxygenase activity"/>
    <property type="evidence" value="ECO:0007669"/>
    <property type="project" value="UniProtKB-KW"/>
</dbReference>
<dbReference type="InterPro" id="IPR050476">
    <property type="entry name" value="Insect_CytP450_Detox"/>
</dbReference>
<evidence type="ECO:0000256" key="13">
    <source>
        <dbReference type="SAM" id="SignalP"/>
    </source>
</evidence>
<evidence type="ECO:0000256" key="11">
    <source>
        <dbReference type="ARBA" id="ARBA00023033"/>
    </source>
</evidence>
<dbReference type="PANTHER" id="PTHR24292">
    <property type="entry name" value="CYTOCHROME P450"/>
    <property type="match status" value="1"/>
</dbReference>
<dbReference type="SUPFAM" id="SSF48264">
    <property type="entry name" value="Cytochrome P450"/>
    <property type="match status" value="1"/>
</dbReference>
<evidence type="ECO:0000313" key="14">
    <source>
        <dbReference type="EMBL" id="KAH9377108.1"/>
    </source>
</evidence>
<dbReference type="GO" id="GO:0005506">
    <property type="term" value="F:iron ion binding"/>
    <property type="evidence" value="ECO:0007669"/>
    <property type="project" value="InterPro"/>
</dbReference>
<dbReference type="AlphaFoldDB" id="A0A9J6GS70"/>
<dbReference type="GO" id="GO:0016705">
    <property type="term" value="F:oxidoreductase activity, acting on paired donors, with incorporation or reduction of molecular oxygen"/>
    <property type="evidence" value="ECO:0007669"/>
    <property type="project" value="InterPro"/>
</dbReference>